<gene>
    <name evidence="2" type="ORF">Fot_42895</name>
</gene>
<proteinExistence type="predicted"/>
<name>A0ABD1RMH1_9LAMI</name>
<evidence type="ECO:0000313" key="3">
    <source>
        <dbReference type="Proteomes" id="UP001604277"/>
    </source>
</evidence>
<evidence type="ECO:0000313" key="2">
    <source>
        <dbReference type="EMBL" id="KAL2489603.1"/>
    </source>
</evidence>
<accession>A0ABD1RMH1</accession>
<reference evidence="3" key="1">
    <citation type="submission" date="2024-07" db="EMBL/GenBank/DDBJ databases">
        <title>Two chromosome-level genome assemblies of Korean endemic species Abeliophyllum distichum and Forsythia ovata (Oleaceae).</title>
        <authorList>
            <person name="Jang H."/>
        </authorList>
    </citation>
    <scope>NUCLEOTIDE SEQUENCE [LARGE SCALE GENOMIC DNA]</scope>
</reference>
<keyword evidence="1" id="KW-0175">Coiled coil</keyword>
<feature type="coiled-coil region" evidence="1">
    <location>
        <begin position="53"/>
        <end position="87"/>
    </location>
</feature>
<dbReference type="EMBL" id="JBFOLJ010000012">
    <property type="protein sequence ID" value="KAL2489603.1"/>
    <property type="molecule type" value="Genomic_DNA"/>
</dbReference>
<protein>
    <submittedName>
        <fullName evidence="2">Uncharacterized protein</fullName>
    </submittedName>
</protein>
<keyword evidence="3" id="KW-1185">Reference proteome</keyword>
<dbReference type="AlphaFoldDB" id="A0ABD1RMH1"/>
<comment type="caution">
    <text evidence="2">The sequence shown here is derived from an EMBL/GenBank/DDBJ whole genome shotgun (WGS) entry which is preliminary data.</text>
</comment>
<evidence type="ECO:0000256" key="1">
    <source>
        <dbReference type="SAM" id="Coils"/>
    </source>
</evidence>
<dbReference type="Proteomes" id="UP001604277">
    <property type="component" value="Unassembled WGS sequence"/>
</dbReference>
<organism evidence="2 3">
    <name type="scientific">Forsythia ovata</name>
    <dbReference type="NCBI Taxonomy" id="205694"/>
    <lineage>
        <taxon>Eukaryota</taxon>
        <taxon>Viridiplantae</taxon>
        <taxon>Streptophyta</taxon>
        <taxon>Embryophyta</taxon>
        <taxon>Tracheophyta</taxon>
        <taxon>Spermatophyta</taxon>
        <taxon>Magnoliopsida</taxon>
        <taxon>eudicotyledons</taxon>
        <taxon>Gunneridae</taxon>
        <taxon>Pentapetalae</taxon>
        <taxon>asterids</taxon>
        <taxon>lamiids</taxon>
        <taxon>Lamiales</taxon>
        <taxon>Oleaceae</taxon>
        <taxon>Forsythieae</taxon>
        <taxon>Forsythia</taxon>
    </lineage>
</organism>
<sequence>MLDMVEAESQITILTKKLDDSLTAQNIASEALEVANGENCRLTAEASARHEEVLKLKSDLEETLKDNAEIEAEKEDLAKKLQDADSNFIANFHLTEAYTNFSNYFGVGQQEGEGVSGNQTTL</sequence>